<evidence type="ECO:0000256" key="1">
    <source>
        <dbReference type="SAM" id="MobiDB-lite"/>
    </source>
</evidence>
<feature type="compositionally biased region" description="Basic and acidic residues" evidence="1">
    <location>
        <begin position="37"/>
        <end position="46"/>
    </location>
</feature>
<proteinExistence type="predicted"/>
<evidence type="ECO:0000313" key="3">
    <source>
        <dbReference type="Proteomes" id="UP001497623"/>
    </source>
</evidence>
<dbReference type="EMBL" id="CAXKWB010123723">
    <property type="protein sequence ID" value="CAL4238336.1"/>
    <property type="molecule type" value="Genomic_DNA"/>
</dbReference>
<gene>
    <name evidence="2" type="ORF">MNOR_LOCUS40458</name>
</gene>
<evidence type="ECO:0000313" key="2">
    <source>
        <dbReference type="EMBL" id="CAL4238336.1"/>
    </source>
</evidence>
<accession>A0AAV2SSM8</accession>
<feature type="region of interest" description="Disordered" evidence="1">
    <location>
        <begin position="1"/>
        <end position="151"/>
    </location>
</feature>
<organism evidence="2 3">
    <name type="scientific">Meganyctiphanes norvegica</name>
    <name type="common">Northern krill</name>
    <name type="synonym">Thysanopoda norvegica</name>
    <dbReference type="NCBI Taxonomy" id="48144"/>
    <lineage>
        <taxon>Eukaryota</taxon>
        <taxon>Metazoa</taxon>
        <taxon>Ecdysozoa</taxon>
        <taxon>Arthropoda</taxon>
        <taxon>Crustacea</taxon>
        <taxon>Multicrustacea</taxon>
        <taxon>Malacostraca</taxon>
        <taxon>Eumalacostraca</taxon>
        <taxon>Eucarida</taxon>
        <taxon>Euphausiacea</taxon>
        <taxon>Euphausiidae</taxon>
        <taxon>Meganyctiphanes</taxon>
    </lineage>
</organism>
<sequence>MDAHGAKLGKGSQAEVQYARSKSNESHKGVAPCKTSARPEYHRSDSHPSSSRKSTTQAIHHNIIYQTTDSSSPDSSPTKGRKSFPSKTEGSKTCHPVTFAPRRFINIATSAKSSTTKESKPSNKAAKSREKTPDNRSSDESNYGFTPKLRPPVEFSTFHELSEAECDLELRRQALRHDGKAGPVAQRMPQGPTGSVAPPPQMLGQHPGSQFRSYVGHHRPNKDYSINV</sequence>
<feature type="region of interest" description="Disordered" evidence="1">
    <location>
        <begin position="179"/>
        <end position="228"/>
    </location>
</feature>
<dbReference type="AlphaFoldDB" id="A0AAV2SSM8"/>
<keyword evidence="3" id="KW-1185">Reference proteome</keyword>
<feature type="compositionally biased region" description="Basic and acidic residues" evidence="1">
    <location>
        <begin position="115"/>
        <end position="139"/>
    </location>
</feature>
<comment type="caution">
    <text evidence="2">The sequence shown here is derived from an EMBL/GenBank/DDBJ whole genome shotgun (WGS) entry which is preliminary data.</text>
</comment>
<dbReference type="Proteomes" id="UP001497623">
    <property type="component" value="Unassembled WGS sequence"/>
</dbReference>
<feature type="compositionally biased region" description="Low complexity" evidence="1">
    <location>
        <begin position="67"/>
        <end position="78"/>
    </location>
</feature>
<reference evidence="2 3" key="1">
    <citation type="submission" date="2024-05" db="EMBL/GenBank/DDBJ databases">
        <authorList>
            <person name="Wallberg A."/>
        </authorList>
    </citation>
    <scope>NUCLEOTIDE SEQUENCE [LARGE SCALE GENOMIC DNA]</scope>
</reference>
<protein>
    <submittedName>
        <fullName evidence="2">Uncharacterized protein</fullName>
    </submittedName>
</protein>
<name>A0AAV2SSM8_MEGNR</name>